<accession>A0A5J4VAQ9</accession>
<reference evidence="3 4" key="1">
    <citation type="submission" date="2019-03" db="EMBL/GenBank/DDBJ databases">
        <title>Single cell metagenomics reveals metabolic interactions within the superorganism composed of flagellate Streblomastix strix and complex community of Bacteroidetes bacteria on its surface.</title>
        <authorList>
            <person name="Treitli S.C."/>
            <person name="Kolisko M."/>
            <person name="Husnik F."/>
            <person name="Keeling P."/>
            <person name="Hampl V."/>
        </authorList>
    </citation>
    <scope>NUCLEOTIDE SEQUENCE [LARGE SCALE GENOMIC DNA]</scope>
    <source>
        <strain evidence="3">ST1C</strain>
    </source>
</reference>
<proteinExistence type="predicted"/>
<feature type="transmembrane region" description="Helical" evidence="2">
    <location>
        <begin position="59"/>
        <end position="85"/>
    </location>
</feature>
<evidence type="ECO:0000256" key="1">
    <source>
        <dbReference type="SAM" id="MobiDB-lite"/>
    </source>
</evidence>
<evidence type="ECO:0000313" key="3">
    <source>
        <dbReference type="EMBL" id="KAA6379571.1"/>
    </source>
</evidence>
<dbReference type="EMBL" id="SNRW01008409">
    <property type="protein sequence ID" value="KAA6379571.1"/>
    <property type="molecule type" value="Genomic_DNA"/>
</dbReference>
<dbReference type="AlphaFoldDB" id="A0A5J4VAQ9"/>
<organism evidence="3 4">
    <name type="scientific">Streblomastix strix</name>
    <dbReference type="NCBI Taxonomy" id="222440"/>
    <lineage>
        <taxon>Eukaryota</taxon>
        <taxon>Metamonada</taxon>
        <taxon>Preaxostyla</taxon>
        <taxon>Oxymonadida</taxon>
        <taxon>Streblomastigidae</taxon>
        <taxon>Streblomastix</taxon>
    </lineage>
</organism>
<evidence type="ECO:0000256" key="2">
    <source>
        <dbReference type="SAM" id="Phobius"/>
    </source>
</evidence>
<keyword evidence="2" id="KW-0812">Transmembrane</keyword>
<feature type="compositionally biased region" description="Low complexity" evidence="1">
    <location>
        <begin position="148"/>
        <end position="171"/>
    </location>
</feature>
<evidence type="ECO:0000313" key="4">
    <source>
        <dbReference type="Proteomes" id="UP000324800"/>
    </source>
</evidence>
<protein>
    <submittedName>
        <fullName evidence="3">Uncharacterized protein</fullName>
    </submittedName>
</protein>
<comment type="caution">
    <text evidence="3">The sequence shown here is derived from an EMBL/GenBank/DDBJ whole genome shotgun (WGS) entry which is preliminary data.</text>
</comment>
<dbReference type="Proteomes" id="UP000324800">
    <property type="component" value="Unassembled WGS sequence"/>
</dbReference>
<feature type="region of interest" description="Disordered" evidence="1">
    <location>
        <begin position="140"/>
        <end position="181"/>
    </location>
</feature>
<sequence>KGSDLQFGDIGVDTTVINWIELKENAVDESKSNSSEPRVCIETQGCQGGWFLEYSELPAWAIVLIVVFSVLLIVGAIILVIYCIWRCRKNIKVTNSSTSGQDDTNIQVNTEEGRQIGANADKFNINPYSSQQQPNIYPPIPQTLPFEQQMQQQQPQQNNLYQPSNPNPQYQVNLEKDDLAQ</sequence>
<keyword evidence="2" id="KW-0472">Membrane</keyword>
<feature type="non-terminal residue" evidence="3">
    <location>
        <position position="1"/>
    </location>
</feature>
<keyword evidence="2" id="KW-1133">Transmembrane helix</keyword>
<gene>
    <name evidence="3" type="ORF">EZS28_024904</name>
</gene>
<name>A0A5J4VAQ9_9EUKA</name>